<protein>
    <submittedName>
        <fullName evidence="1">Uncharacterized protein</fullName>
    </submittedName>
</protein>
<organism evidence="1 2">
    <name type="scientific">Paenibacillus qinlingensis</name>
    <dbReference type="NCBI Taxonomy" id="1837343"/>
    <lineage>
        <taxon>Bacteria</taxon>
        <taxon>Bacillati</taxon>
        <taxon>Bacillota</taxon>
        <taxon>Bacilli</taxon>
        <taxon>Bacillales</taxon>
        <taxon>Paenibacillaceae</taxon>
        <taxon>Paenibacillus</taxon>
    </lineage>
</organism>
<dbReference type="Proteomes" id="UP001267290">
    <property type="component" value="Unassembled WGS sequence"/>
</dbReference>
<sequence length="47" mass="5595">MTVEGIEIRKEAHFLWRPLKNLRFLSKFKRENKNAAPNPIIPEKVPH</sequence>
<dbReference type="EMBL" id="JAVDSB010000007">
    <property type="protein sequence ID" value="MDR6552586.1"/>
    <property type="molecule type" value="Genomic_DNA"/>
</dbReference>
<keyword evidence="2" id="KW-1185">Reference proteome</keyword>
<evidence type="ECO:0000313" key="1">
    <source>
        <dbReference type="EMBL" id="MDR6552586.1"/>
    </source>
</evidence>
<feature type="non-terminal residue" evidence="1">
    <location>
        <position position="47"/>
    </location>
</feature>
<accession>A0ABU1NYK7</accession>
<name>A0ABU1NYK7_9BACL</name>
<reference evidence="1 2" key="1">
    <citation type="submission" date="2023-07" db="EMBL/GenBank/DDBJ databases">
        <title>Sorghum-associated microbial communities from plants grown in Nebraska, USA.</title>
        <authorList>
            <person name="Schachtman D."/>
        </authorList>
    </citation>
    <scope>NUCLEOTIDE SEQUENCE [LARGE SCALE GENOMIC DNA]</scope>
    <source>
        <strain evidence="1 2">CC258</strain>
    </source>
</reference>
<comment type="caution">
    <text evidence="1">The sequence shown here is derived from an EMBL/GenBank/DDBJ whole genome shotgun (WGS) entry which is preliminary data.</text>
</comment>
<proteinExistence type="predicted"/>
<gene>
    <name evidence="1" type="ORF">J2736_003793</name>
</gene>
<evidence type="ECO:0000313" key="2">
    <source>
        <dbReference type="Proteomes" id="UP001267290"/>
    </source>
</evidence>